<dbReference type="AlphaFoldDB" id="A0AAD4V1U9"/>
<name>A0AAD4V1U9_PRUDU</name>
<organism evidence="2 3">
    <name type="scientific">Prunus dulcis</name>
    <name type="common">Almond</name>
    <name type="synonym">Amygdalus dulcis</name>
    <dbReference type="NCBI Taxonomy" id="3755"/>
    <lineage>
        <taxon>Eukaryota</taxon>
        <taxon>Viridiplantae</taxon>
        <taxon>Streptophyta</taxon>
        <taxon>Embryophyta</taxon>
        <taxon>Tracheophyta</taxon>
        <taxon>Spermatophyta</taxon>
        <taxon>Magnoliopsida</taxon>
        <taxon>eudicotyledons</taxon>
        <taxon>Gunneridae</taxon>
        <taxon>Pentapetalae</taxon>
        <taxon>rosids</taxon>
        <taxon>fabids</taxon>
        <taxon>Rosales</taxon>
        <taxon>Rosaceae</taxon>
        <taxon>Amygdaloideae</taxon>
        <taxon>Amygdaleae</taxon>
        <taxon>Prunus</taxon>
    </lineage>
</organism>
<reference evidence="2 3" key="1">
    <citation type="journal article" date="2022" name="G3 (Bethesda)">
        <title>Whole-genome sequence and methylome profiling of the almond [Prunus dulcis (Mill.) D.A. Webb] cultivar 'Nonpareil'.</title>
        <authorList>
            <person name="D'Amico-Willman K.M."/>
            <person name="Ouma W.Z."/>
            <person name="Meulia T."/>
            <person name="Sideli G.M."/>
            <person name="Gradziel T.M."/>
            <person name="Fresnedo-Ramirez J."/>
        </authorList>
    </citation>
    <scope>NUCLEOTIDE SEQUENCE [LARGE SCALE GENOMIC DNA]</scope>
    <source>
        <strain evidence="2">Clone GOH B32 T37-40</strain>
    </source>
</reference>
<evidence type="ECO:0000313" key="3">
    <source>
        <dbReference type="Proteomes" id="UP001054821"/>
    </source>
</evidence>
<sequence length="138" mass="14506">MAQTMATQNAQIYERFDRWLGRQNGQNGNQGAPNGVPAAGPQVEAQPNVFGINLPQPNPPTGGNPGPVVNCPPMGNNPYAAVNQFQVFPPYNQFRPQAHQGPGANFAGPHINQFAGVGGWNNPGGNANNPLLGNQAID</sequence>
<dbReference type="EMBL" id="JAJFAZ020000007">
    <property type="protein sequence ID" value="KAI5317070.1"/>
    <property type="molecule type" value="Genomic_DNA"/>
</dbReference>
<feature type="compositionally biased region" description="Low complexity" evidence="1">
    <location>
        <begin position="23"/>
        <end position="43"/>
    </location>
</feature>
<keyword evidence="3" id="KW-1185">Reference proteome</keyword>
<comment type="caution">
    <text evidence="2">The sequence shown here is derived from an EMBL/GenBank/DDBJ whole genome shotgun (WGS) entry which is preliminary data.</text>
</comment>
<evidence type="ECO:0000256" key="1">
    <source>
        <dbReference type="SAM" id="MobiDB-lite"/>
    </source>
</evidence>
<protein>
    <submittedName>
        <fullName evidence="2">Uncharacterized protein</fullName>
    </submittedName>
</protein>
<evidence type="ECO:0000313" key="2">
    <source>
        <dbReference type="EMBL" id="KAI5317070.1"/>
    </source>
</evidence>
<dbReference type="Proteomes" id="UP001054821">
    <property type="component" value="Chromosome 7"/>
</dbReference>
<proteinExistence type="predicted"/>
<accession>A0AAD4V1U9</accession>
<feature type="region of interest" description="Disordered" evidence="1">
    <location>
        <begin position="21"/>
        <end position="71"/>
    </location>
</feature>
<gene>
    <name evidence="2" type="ORF">L3X38_036777</name>
</gene>